<reference evidence="1 2" key="1">
    <citation type="journal article" date="2006" name="Nature">
        <title>Global trends of whole-genome duplications revealed by the ciliate Paramecium tetraurelia.</title>
        <authorList>
            <consortium name="Genoscope"/>
            <person name="Aury J.-M."/>
            <person name="Jaillon O."/>
            <person name="Duret L."/>
            <person name="Noel B."/>
            <person name="Jubin C."/>
            <person name="Porcel B.M."/>
            <person name="Segurens B."/>
            <person name="Daubin V."/>
            <person name="Anthouard V."/>
            <person name="Aiach N."/>
            <person name="Arnaiz O."/>
            <person name="Billaut A."/>
            <person name="Beisson J."/>
            <person name="Blanc I."/>
            <person name="Bouhouche K."/>
            <person name="Camara F."/>
            <person name="Duharcourt S."/>
            <person name="Guigo R."/>
            <person name="Gogendeau D."/>
            <person name="Katinka M."/>
            <person name="Keller A.-M."/>
            <person name="Kissmehl R."/>
            <person name="Klotz C."/>
            <person name="Koll F."/>
            <person name="Le Moue A."/>
            <person name="Lepere C."/>
            <person name="Malinsky S."/>
            <person name="Nowacki M."/>
            <person name="Nowak J.K."/>
            <person name="Plattner H."/>
            <person name="Poulain J."/>
            <person name="Ruiz F."/>
            <person name="Serrano V."/>
            <person name="Zagulski M."/>
            <person name="Dessen P."/>
            <person name="Betermier M."/>
            <person name="Weissenbach J."/>
            <person name="Scarpelli C."/>
            <person name="Schachter V."/>
            <person name="Sperling L."/>
            <person name="Meyer E."/>
            <person name="Cohen J."/>
            <person name="Wincker P."/>
        </authorList>
    </citation>
    <scope>NUCLEOTIDE SEQUENCE [LARGE SCALE GENOMIC DNA]</scope>
    <source>
        <strain evidence="1 2">Stock d4-2</strain>
    </source>
</reference>
<evidence type="ECO:0000313" key="2">
    <source>
        <dbReference type="Proteomes" id="UP000000600"/>
    </source>
</evidence>
<accession>A0CMV9</accession>
<keyword evidence="2" id="KW-1185">Reference proteome</keyword>
<organism evidence="1 2">
    <name type="scientific">Paramecium tetraurelia</name>
    <dbReference type="NCBI Taxonomy" id="5888"/>
    <lineage>
        <taxon>Eukaryota</taxon>
        <taxon>Sar</taxon>
        <taxon>Alveolata</taxon>
        <taxon>Ciliophora</taxon>
        <taxon>Intramacronucleata</taxon>
        <taxon>Oligohymenophorea</taxon>
        <taxon>Peniculida</taxon>
        <taxon>Parameciidae</taxon>
        <taxon>Paramecium</taxon>
    </lineage>
</organism>
<dbReference type="RefSeq" id="XP_001439523.1">
    <property type="nucleotide sequence ID" value="XM_001439486.1"/>
</dbReference>
<dbReference type="KEGG" id="ptm:GSPATT00038743001"/>
<evidence type="ECO:0000313" key="1">
    <source>
        <dbReference type="EMBL" id="CAK72126.1"/>
    </source>
</evidence>
<dbReference type="InParanoid" id="A0CMV9"/>
<sequence>MYPNIRFQLLHTSFSMVVKQLKYSLGGCIINTTYERLRQECVWFDLLLGVNKHKWKRQDMFECTINYKQYIILIQFK</sequence>
<proteinExistence type="predicted"/>
<dbReference type="Proteomes" id="UP000000600">
    <property type="component" value="Unassembled WGS sequence"/>
</dbReference>
<dbReference type="HOGENOM" id="CLU_2643324_0_0_1"/>
<protein>
    <submittedName>
        <fullName evidence="1">Uncharacterized protein</fullName>
    </submittedName>
</protein>
<dbReference type="EMBL" id="CT868116">
    <property type="protein sequence ID" value="CAK72126.1"/>
    <property type="molecule type" value="Genomic_DNA"/>
</dbReference>
<gene>
    <name evidence="1" type="ORF">GSPATT00038743001</name>
</gene>
<dbReference type="GeneID" id="5025306"/>
<name>A0CMV9_PARTE</name>
<dbReference type="AlphaFoldDB" id="A0CMV9"/>